<evidence type="ECO:0000313" key="5">
    <source>
        <dbReference type="Proteomes" id="UP000011645"/>
    </source>
</evidence>
<evidence type="ECO:0000313" key="4">
    <source>
        <dbReference type="Proteomes" id="UP000000390"/>
    </source>
</evidence>
<dbReference type="EMBL" id="CP002062">
    <property type="protein sequence ID" value="ADJ14440.1"/>
    <property type="molecule type" value="Genomic_DNA"/>
</dbReference>
<dbReference type="KEGG" id="hje:HacjB3_05245"/>
<reference evidence="3 5" key="2">
    <citation type="journal article" date="2014" name="PLoS Genet.">
        <title>Phylogenetically driven sequencing of extremely halophilic archaea reveals strategies for static and dynamic osmo-response.</title>
        <authorList>
            <person name="Becker E.A."/>
            <person name="Seitzer P.M."/>
            <person name="Tritt A."/>
            <person name="Larsen D."/>
            <person name="Krusor M."/>
            <person name="Yao A.I."/>
            <person name="Wu D."/>
            <person name="Madern D."/>
            <person name="Eisen J.A."/>
            <person name="Darling A.E."/>
            <person name="Facciotti M.T."/>
        </authorList>
    </citation>
    <scope>NUCLEOTIDE SEQUENCE [LARGE SCALE GENOMIC DNA]</scope>
    <source>
        <strain evidence="3">B3</strain>
        <strain evidence="5">DSM 18796 / CECT 7217 / JCM 14584 / KCTC 4019 / B3</strain>
    </source>
</reference>
<dbReference type="Proteomes" id="UP000011645">
    <property type="component" value="Unassembled WGS sequence"/>
</dbReference>
<gene>
    <name evidence="2" type="ordered locus">HacjB3_05245</name>
    <name evidence="3" type="ORF">C497_03630</name>
</gene>
<organism evidence="2 4">
    <name type="scientific">Halalkalicoccus jeotgali (strain DSM 18796 / CECT 7217 / JCM 14584 / KCTC 4019 / B3)</name>
    <dbReference type="NCBI Taxonomy" id="795797"/>
    <lineage>
        <taxon>Archaea</taxon>
        <taxon>Methanobacteriati</taxon>
        <taxon>Methanobacteriota</taxon>
        <taxon>Stenosarchaea group</taxon>
        <taxon>Halobacteria</taxon>
        <taxon>Halobacteriales</taxon>
        <taxon>Halococcaceae</taxon>
        <taxon>Halalkalicoccus</taxon>
    </lineage>
</organism>
<dbReference type="STRING" id="795797.HacjB3_05245"/>
<dbReference type="RefSeq" id="WP_008414574.1">
    <property type="nucleotide sequence ID" value="NZ_AOHV01000010.1"/>
</dbReference>
<accession>D8J9M8</accession>
<keyword evidence="5" id="KW-1185">Reference proteome</keyword>
<reference evidence="2 4" key="1">
    <citation type="journal article" date="2010" name="J. Bacteriol.">
        <title>Complete genome sequence of Halalkalicoccus jeotgali B3(T), an extremely halophilic archaeon.</title>
        <authorList>
            <person name="Roh S.W."/>
            <person name="Nam Y.D."/>
            <person name="Nam S.H."/>
            <person name="Choi S.H."/>
            <person name="Park H.S."/>
            <person name="Bae J.W."/>
        </authorList>
    </citation>
    <scope>NUCLEOTIDE SEQUENCE [LARGE SCALE GENOMIC DNA]</scope>
    <source>
        <strain evidence="2">B3</strain>
        <strain evidence="4">DSM 18796 / CECT 7217 / JCM 14584 / KCTC 4019 / B3</strain>
    </source>
</reference>
<dbReference type="Proteomes" id="UP000000390">
    <property type="component" value="Chromosome"/>
</dbReference>
<dbReference type="AlphaFoldDB" id="D8J9M8"/>
<name>D8J9M8_HALJB</name>
<evidence type="ECO:0000256" key="1">
    <source>
        <dbReference type="SAM" id="MobiDB-lite"/>
    </source>
</evidence>
<dbReference type="EMBL" id="AOHV01000010">
    <property type="protein sequence ID" value="ELY40156.1"/>
    <property type="molecule type" value="Genomic_DNA"/>
</dbReference>
<dbReference type="PATRIC" id="fig|795797.18.peg.1053"/>
<sequence>MEMGYSVELRDGEEAVGAPRHTEGGSYALSGVTKAKMSVTFNYSEFFEEALDEEEGLRWLNDKRAGDTEARLREAVDVLGTEQSDDYWEATAGNAGHALSILLAWAQQHPDAEWWVV</sequence>
<feature type="region of interest" description="Disordered" evidence="1">
    <location>
        <begin position="1"/>
        <end position="24"/>
    </location>
</feature>
<evidence type="ECO:0000313" key="3">
    <source>
        <dbReference type="EMBL" id="ELY40156.1"/>
    </source>
</evidence>
<dbReference type="HOGENOM" id="CLU_2080766_0_0_2"/>
<evidence type="ECO:0000313" key="2">
    <source>
        <dbReference type="EMBL" id="ADJ14440.1"/>
    </source>
</evidence>
<proteinExistence type="predicted"/>
<protein>
    <submittedName>
        <fullName evidence="2">Uncharacterized protein</fullName>
    </submittedName>
</protein>